<evidence type="ECO:0000256" key="6">
    <source>
        <dbReference type="ARBA" id="ARBA00023242"/>
    </source>
</evidence>
<keyword evidence="11" id="KW-1185">Reference proteome</keyword>
<gene>
    <name evidence="10" type="ORF">BEMITA_LOCUS8542</name>
</gene>
<dbReference type="Pfam" id="PF13894">
    <property type="entry name" value="zf-C2H2_4"/>
    <property type="match status" value="1"/>
</dbReference>
<sequence length="536" mass="60722">MRYSYCFEWVKRFKTGQEFVKNEEHGNRPSTATHICHVEELRAKVLENGRFELVQQMFETQLKPCFVRVEVPQIWESYQQGHENRPPCAKGLQKPRSPVPPDVPKNPITSSRTKSQEKLCTPVPKENSEAFPCNFCKKTYSRYTGLLQHVKMHTGDTKCKICGKAMSTVENLNRHLFLVHGCPIEGRYGSKELTPNVTLFACDHCKKEYHSRLALIRHMHMHADLFIEHKLVLDSPNADLKPCSFPVDDNQLLDPYRLNPGKALDPKEPLKAVIPEIVGNFGFSSTRRRLPAFAAPSGVAELFACRVCDKTYKTPASLIRHRKMHTGATKCQLCGRHLQPKIFSKEVDLKQPVFWGMNSDPPYERCPRKPSFNSTGASQFNALNILDSYTLSAANLLHCVKDEEELVDASRFGVPEKSPSISSVGTHEKPSSLSSPPSETSSTFTCDRCERSYTRHTSYLAHIKTHTGETNCTFCGKVFSTKGNLKQHLRIIHKLSEEEINGPPDIHQYKCAHCKKSYRSRLGLAYHSKKHANAGI</sequence>
<feature type="compositionally biased region" description="Low complexity" evidence="8">
    <location>
        <begin position="431"/>
        <end position="444"/>
    </location>
</feature>
<dbReference type="EMBL" id="OU963866">
    <property type="protein sequence ID" value="CAH0389747.1"/>
    <property type="molecule type" value="Genomic_DNA"/>
</dbReference>
<dbReference type="SUPFAM" id="SSF57667">
    <property type="entry name" value="beta-beta-alpha zinc fingers"/>
    <property type="match status" value="3"/>
</dbReference>
<feature type="domain" description="C2H2-type" evidence="9">
    <location>
        <begin position="509"/>
        <end position="536"/>
    </location>
</feature>
<proteinExistence type="predicted"/>
<accession>A0A9P0F2Y8</accession>
<evidence type="ECO:0000313" key="10">
    <source>
        <dbReference type="EMBL" id="CAH0389747.1"/>
    </source>
</evidence>
<comment type="subcellular location">
    <subcellularLocation>
        <location evidence="1">Nucleus</location>
    </subcellularLocation>
</comment>
<dbReference type="SMART" id="SM00355">
    <property type="entry name" value="ZnF_C2H2"/>
    <property type="match status" value="7"/>
</dbReference>
<evidence type="ECO:0000256" key="3">
    <source>
        <dbReference type="ARBA" id="ARBA00022737"/>
    </source>
</evidence>
<dbReference type="PANTHER" id="PTHR24381">
    <property type="entry name" value="ZINC FINGER PROTEIN"/>
    <property type="match status" value="1"/>
</dbReference>
<keyword evidence="6" id="KW-0539">Nucleus</keyword>
<feature type="domain" description="C2H2-type" evidence="9">
    <location>
        <begin position="200"/>
        <end position="223"/>
    </location>
</feature>
<dbReference type="PANTHER" id="PTHR24381:SF393">
    <property type="entry name" value="CHROMATIN-LINKED ADAPTOR FOR MSL PROTEINS, ISOFORM B"/>
    <property type="match status" value="1"/>
</dbReference>
<dbReference type="AlphaFoldDB" id="A0A9P0F2Y8"/>
<dbReference type="Proteomes" id="UP001152759">
    <property type="component" value="Chromosome 5"/>
</dbReference>
<keyword evidence="2" id="KW-0479">Metal-binding</keyword>
<evidence type="ECO:0000256" key="4">
    <source>
        <dbReference type="ARBA" id="ARBA00022771"/>
    </source>
</evidence>
<protein>
    <recommendedName>
        <fullName evidence="9">C2H2-type domain-containing protein</fullName>
    </recommendedName>
</protein>
<feature type="domain" description="C2H2-type" evidence="9">
    <location>
        <begin position="444"/>
        <end position="471"/>
    </location>
</feature>
<dbReference type="GO" id="GO:0000981">
    <property type="term" value="F:DNA-binding transcription factor activity, RNA polymerase II-specific"/>
    <property type="evidence" value="ECO:0007669"/>
    <property type="project" value="TreeGrafter"/>
</dbReference>
<evidence type="ECO:0000256" key="7">
    <source>
        <dbReference type="PROSITE-ProRule" id="PRU00042"/>
    </source>
</evidence>
<evidence type="ECO:0000256" key="2">
    <source>
        <dbReference type="ARBA" id="ARBA00022723"/>
    </source>
</evidence>
<dbReference type="GO" id="GO:0008270">
    <property type="term" value="F:zinc ion binding"/>
    <property type="evidence" value="ECO:0007669"/>
    <property type="project" value="UniProtKB-KW"/>
</dbReference>
<evidence type="ECO:0000256" key="8">
    <source>
        <dbReference type="SAM" id="MobiDB-lite"/>
    </source>
</evidence>
<evidence type="ECO:0000256" key="5">
    <source>
        <dbReference type="ARBA" id="ARBA00022833"/>
    </source>
</evidence>
<feature type="domain" description="C2H2-type" evidence="9">
    <location>
        <begin position="303"/>
        <end position="330"/>
    </location>
</feature>
<keyword evidence="5" id="KW-0862">Zinc</keyword>
<dbReference type="InterPro" id="IPR036236">
    <property type="entry name" value="Znf_C2H2_sf"/>
</dbReference>
<evidence type="ECO:0000313" key="11">
    <source>
        <dbReference type="Proteomes" id="UP001152759"/>
    </source>
</evidence>
<dbReference type="GO" id="GO:0005634">
    <property type="term" value="C:nucleus"/>
    <property type="evidence" value="ECO:0007669"/>
    <property type="project" value="UniProtKB-SubCell"/>
</dbReference>
<feature type="region of interest" description="Disordered" evidence="8">
    <location>
        <begin position="82"/>
        <end position="121"/>
    </location>
</feature>
<evidence type="ECO:0000256" key="1">
    <source>
        <dbReference type="ARBA" id="ARBA00004123"/>
    </source>
</evidence>
<dbReference type="InterPro" id="IPR013087">
    <property type="entry name" value="Znf_C2H2_type"/>
</dbReference>
<name>A0A9P0F2Y8_BEMTA</name>
<reference evidence="10" key="1">
    <citation type="submission" date="2021-12" db="EMBL/GenBank/DDBJ databases">
        <authorList>
            <person name="King R."/>
        </authorList>
    </citation>
    <scope>NUCLEOTIDE SEQUENCE</scope>
</reference>
<evidence type="ECO:0000259" key="9">
    <source>
        <dbReference type="PROSITE" id="PS50157"/>
    </source>
</evidence>
<dbReference type="PROSITE" id="PS50157">
    <property type="entry name" value="ZINC_FINGER_C2H2_2"/>
    <property type="match status" value="7"/>
</dbReference>
<keyword evidence="3" id="KW-0677">Repeat</keyword>
<dbReference type="PROSITE" id="PS00028">
    <property type="entry name" value="ZINC_FINGER_C2H2_1"/>
    <property type="match status" value="7"/>
</dbReference>
<dbReference type="GO" id="GO:0000977">
    <property type="term" value="F:RNA polymerase II transcription regulatory region sequence-specific DNA binding"/>
    <property type="evidence" value="ECO:0007669"/>
    <property type="project" value="TreeGrafter"/>
</dbReference>
<organism evidence="10 11">
    <name type="scientific">Bemisia tabaci</name>
    <name type="common">Sweetpotato whitefly</name>
    <name type="synonym">Aleurodes tabaci</name>
    <dbReference type="NCBI Taxonomy" id="7038"/>
    <lineage>
        <taxon>Eukaryota</taxon>
        <taxon>Metazoa</taxon>
        <taxon>Ecdysozoa</taxon>
        <taxon>Arthropoda</taxon>
        <taxon>Hexapoda</taxon>
        <taxon>Insecta</taxon>
        <taxon>Pterygota</taxon>
        <taxon>Neoptera</taxon>
        <taxon>Paraneoptera</taxon>
        <taxon>Hemiptera</taxon>
        <taxon>Sternorrhyncha</taxon>
        <taxon>Aleyrodoidea</taxon>
        <taxon>Aleyrodidae</taxon>
        <taxon>Aleyrodinae</taxon>
        <taxon>Bemisia</taxon>
    </lineage>
</organism>
<keyword evidence="4 7" id="KW-0863">Zinc-finger</keyword>
<dbReference type="Gene3D" id="3.30.160.60">
    <property type="entry name" value="Classic Zinc Finger"/>
    <property type="match status" value="3"/>
</dbReference>
<feature type="domain" description="C2H2-type" evidence="9">
    <location>
        <begin position="157"/>
        <end position="180"/>
    </location>
</feature>
<dbReference type="Pfam" id="PF00096">
    <property type="entry name" value="zf-C2H2"/>
    <property type="match status" value="3"/>
</dbReference>
<feature type="region of interest" description="Disordered" evidence="8">
    <location>
        <begin position="415"/>
        <end position="444"/>
    </location>
</feature>
<feature type="domain" description="C2H2-type" evidence="9">
    <location>
        <begin position="470"/>
        <end position="498"/>
    </location>
</feature>
<feature type="domain" description="C2H2-type" evidence="9">
    <location>
        <begin position="131"/>
        <end position="158"/>
    </location>
</feature>